<dbReference type="EMBL" id="LOWA01000018">
    <property type="protein sequence ID" value="KVE28803.1"/>
    <property type="molecule type" value="Genomic_DNA"/>
</dbReference>
<proteinExistence type="predicted"/>
<feature type="transmembrane region" description="Helical" evidence="11">
    <location>
        <begin position="177"/>
        <end position="202"/>
    </location>
</feature>
<dbReference type="GO" id="GO:0034040">
    <property type="term" value="F:ATPase-coupled lipid transmembrane transporter activity"/>
    <property type="evidence" value="ECO:0007669"/>
    <property type="project" value="TreeGrafter"/>
</dbReference>
<evidence type="ECO:0000256" key="10">
    <source>
        <dbReference type="SAM" id="MobiDB-lite"/>
    </source>
</evidence>
<evidence type="ECO:0000313" key="15">
    <source>
        <dbReference type="Proteomes" id="UP000062788"/>
    </source>
</evidence>
<dbReference type="SUPFAM" id="SSF52540">
    <property type="entry name" value="P-loop containing nucleoside triphosphate hydrolases"/>
    <property type="match status" value="1"/>
</dbReference>
<feature type="transmembrane region" description="Helical" evidence="11">
    <location>
        <begin position="31"/>
        <end position="56"/>
    </location>
</feature>
<dbReference type="Pfam" id="PF00005">
    <property type="entry name" value="ABC_tran"/>
    <property type="match status" value="1"/>
</dbReference>
<evidence type="ECO:0000256" key="4">
    <source>
        <dbReference type="ARBA" id="ARBA00022519"/>
    </source>
</evidence>
<feature type="domain" description="ABC transporter" evidence="12">
    <location>
        <begin position="356"/>
        <end position="591"/>
    </location>
</feature>
<evidence type="ECO:0000259" key="12">
    <source>
        <dbReference type="PROSITE" id="PS50893"/>
    </source>
</evidence>
<feature type="transmembrane region" description="Helical" evidence="11">
    <location>
        <begin position="148"/>
        <end position="171"/>
    </location>
</feature>
<keyword evidence="6" id="KW-0547">Nucleotide-binding</keyword>
<feature type="transmembrane region" description="Helical" evidence="11">
    <location>
        <begin position="76"/>
        <end position="102"/>
    </location>
</feature>
<evidence type="ECO:0000256" key="3">
    <source>
        <dbReference type="ARBA" id="ARBA00022475"/>
    </source>
</evidence>
<dbReference type="SMART" id="SM00382">
    <property type="entry name" value="AAA"/>
    <property type="match status" value="1"/>
</dbReference>
<keyword evidence="15" id="KW-1185">Reference proteome</keyword>
<dbReference type="GO" id="GO:0140359">
    <property type="term" value="F:ABC-type transporter activity"/>
    <property type="evidence" value="ECO:0007669"/>
    <property type="project" value="InterPro"/>
</dbReference>
<dbReference type="PANTHER" id="PTHR24221:SF654">
    <property type="entry name" value="ATP-BINDING CASSETTE SUB-FAMILY B MEMBER 6"/>
    <property type="match status" value="1"/>
</dbReference>
<dbReference type="PROSITE" id="PS00211">
    <property type="entry name" value="ABC_TRANSPORTER_1"/>
    <property type="match status" value="1"/>
</dbReference>
<dbReference type="GO" id="GO:0005524">
    <property type="term" value="F:ATP binding"/>
    <property type="evidence" value="ECO:0007669"/>
    <property type="project" value="UniProtKB-KW"/>
</dbReference>
<dbReference type="PROSITE" id="PS50929">
    <property type="entry name" value="ABC_TM1F"/>
    <property type="match status" value="1"/>
</dbReference>
<organism evidence="14 15">
    <name type="scientific">Burkholderia singularis</name>
    <dbReference type="NCBI Taxonomy" id="1503053"/>
    <lineage>
        <taxon>Bacteria</taxon>
        <taxon>Pseudomonadati</taxon>
        <taxon>Pseudomonadota</taxon>
        <taxon>Betaproteobacteria</taxon>
        <taxon>Burkholderiales</taxon>
        <taxon>Burkholderiaceae</taxon>
        <taxon>Burkholderia</taxon>
        <taxon>pseudomallei group</taxon>
    </lineage>
</organism>
<feature type="region of interest" description="Disordered" evidence="10">
    <location>
        <begin position="614"/>
        <end position="651"/>
    </location>
</feature>
<feature type="transmembrane region" description="Helical" evidence="11">
    <location>
        <begin position="262"/>
        <end position="286"/>
    </location>
</feature>
<protein>
    <submittedName>
        <fullName evidence="14">Multidrug ABC transporter ATP-binding protein</fullName>
    </submittedName>
</protein>
<keyword evidence="3" id="KW-1003">Cell membrane</keyword>
<keyword evidence="2" id="KW-0813">Transport</keyword>
<dbReference type="InterPro" id="IPR039421">
    <property type="entry name" value="Type_1_exporter"/>
</dbReference>
<dbReference type="OrthoDB" id="8554730at2"/>
<evidence type="ECO:0000313" key="14">
    <source>
        <dbReference type="EMBL" id="KVE28803.1"/>
    </source>
</evidence>
<feature type="compositionally biased region" description="Basic and acidic residues" evidence="10">
    <location>
        <begin position="614"/>
        <end position="623"/>
    </location>
</feature>
<dbReference type="RefSeq" id="WP_059515232.1">
    <property type="nucleotide sequence ID" value="NZ_LOWA01000018.1"/>
</dbReference>
<dbReference type="Gene3D" id="3.40.50.300">
    <property type="entry name" value="P-loop containing nucleotide triphosphate hydrolases"/>
    <property type="match status" value="1"/>
</dbReference>
<dbReference type="AlphaFoldDB" id="A0A103E5S3"/>
<sequence>MVQKTRNPGGRAFTDVLAFTFRHWRTQPVRIAAIMLLALAGALGDVLIPLFAGRLVDALSHGASAAGKAAAWRDALHAFGMLIGIGMAGTLVRQAVFMNIIVLTLKMMSKIAADAFHRVQRFSTDWHANSFAGSTVRKVTRGMWAVDLLNDTLLVALLPSVAILVGATLLLGAHWPVMGVVVGGGSIAFIAVTATMATRFVAPAARLSNMWDTRMGGALADAISCNAVVKAFGAEAREETRLDRVVSKWRVRTRRTWRRGTLNGGVQGMMLVAMQAAILGAALWLWANDRASVGDITLALTTFLMLQGYLRDIGMHIRNVQRSVNDMEELVSLEQQPLGIDDKPGAKPIAIGRGEIRFEHVTFRYGQSSQPLYNDFSIRIAPGERIGLVGHSGSGKTSFIKLIQRLYDVDSGRITIDGQDIAEVTQASLRSQIAIVQQEPVLFHRTLAENIAYARPTATRAEIERAARLASAHDFIASLPQGYDTLVGERGIKLSGGERQRVAIARAFLADAPVLILDEATSSLDSESEVLIQQAMERLMVGRTTLVVAHRLSTVRSLDRLIMLDKGRVIEEGNHDTLIRLEGGVYRRLFERQALELAKGLIEQTGANAADWLRSEQDGHDTRVAPAPGNGRGQSGAPDGRTDDSEVALGK</sequence>
<dbReference type="InterPro" id="IPR036640">
    <property type="entry name" value="ABC1_TM_sf"/>
</dbReference>
<comment type="caution">
    <text evidence="14">The sequence shown here is derived from an EMBL/GenBank/DDBJ whole genome shotgun (WGS) entry which is preliminary data.</text>
</comment>
<dbReference type="PANTHER" id="PTHR24221">
    <property type="entry name" value="ATP-BINDING CASSETTE SUB-FAMILY B"/>
    <property type="match status" value="1"/>
</dbReference>
<evidence type="ECO:0000256" key="5">
    <source>
        <dbReference type="ARBA" id="ARBA00022692"/>
    </source>
</evidence>
<feature type="domain" description="ABC transmembrane type-1" evidence="13">
    <location>
        <begin position="32"/>
        <end position="322"/>
    </location>
</feature>
<comment type="subcellular location">
    <subcellularLocation>
        <location evidence="1">Cell membrane</location>
        <topology evidence="1">Multi-pass membrane protein</topology>
    </subcellularLocation>
</comment>
<keyword evidence="5 11" id="KW-0812">Transmembrane</keyword>
<evidence type="ECO:0000259" key="13">
    <source>
        <dbReference type="PROSITE" id="PS50929"/>
    </source>
</evidence>
<name>A0A103E5S3_9BURK</name>
<dbReference type="Gene3D" id="1.20.1560.10">
    <property type="entry name" value="ABC transporter type 1, transmembrane domain"/>
    <property type="match status" value="1"/>
</dbReference>
<dbReference type="GO" id="GO:0016887">
    <property type="term" value="F:ATP hydrolysis activity"/>
    <property type="evidence" value="ECO:0007669"/>
    <property type="project" value="InterPro"/>
</dbReference>
<dbReference type="InterPro" id="IPR011527">
    <property type="entry name" value="ABC1_TM_dom"/>
</dbReference>
<dbReference type="InterPro" id="IPR027417">
    <property type="entry name" value="P-loop_NTPase"/>
</dbReference>
<reference evidence="14 15" key="1">
    <citation type="submission" date="2015-11" db="EMBL/GenBank/DDBJ databases">
        <title>Expanding the genomic diversity of Burkholderia species for the development of highly accurate diagnostics.</title>
        <authorList>
            <person name="Sahl J."/>
            <person name="Keim P."/>
            <person name="Wagner D."/>
        </authorList>
    </citation>
    <scope>NUCLEOTIDE SEQUENCE [LARGE SCALE GENOMIC DNA]</scope>
    <source>
        <strain evidence="14 15">TSV85</strain>
    </source>
</reference>
<keyword evidence="9 11" id="KW-0472">Membrane</keyword>
<dbReference type="InterPro" id="IPR003439">
    <property type="entry name" value="ABC_transporter-like_ATP-bd"/>
</dbReference>
<dbReference type="SUPFAM" id="SSF90123">
    <property type="entry name" value="ABC transporter transmembrane region"/>
    <property type="match status" value="1"/>
</dbReference>
<keyword evidence="8 11" id="KW-1133">Transmembrane helix</keyword>
<dbReference type="InterPro" id="IPR003593">
    <property type="entry name" value="AAA+_ATPase"/>
</dbReference>
<evidence type="ECO:0000256" key="1">
    <source>
        <dbReference type="ARBA" id="ARBA00004651"/>
    </source>
</evidence>
<dbReference type="FunFam" id="3.40.50.300:FF:000287">
    <property type="entry name" value="Multidrug ABC transporter ATP-binding protein"/>
    <property type="match status" value="1"/>
</dbReference>
<dbReference type="PROSITE" id="PS50893">
    <property type="entry name" value="ABC_TRANSPORTER_2"/>
    <property type="match status" value="1"/>
</dbReference>
<accession>A0A103E5S3</accession>
<evidence type="ECO:0000256" key="7">
    <source>
        <dbReference type="ARBA" id="ARBA00022840"/>
    </source>
</evidence>
<dbReference type="Proteomes" id="UP000062788">
    <property type="component" value="Unassembled WGS sequence"/>
</dbReference>
<keyword evidence="7 14" id="KW-0067">ATP-binding</keyword>
<keyword evidence="4" id="KW-0997">Cell inner membrane</keyword>
<evidence type="ECO:0000256" key="2">
    <source>
        <dbReference type="ARBA" id="ARBA00022448"/>
    </source>
</evidence>
<evidence type="ECO:0000256" key="9">
    <source>
        <dbReference type="ARBA" id="ARBA00023136"/>
    </source>
</evidence>
<dbReference type="Pfam" id="PF00664">
    <property type="entry name" value="ABC_membrane"/>
    <property type="match status" value="1"/>
</dbReference>
<evidence type="ECO:0000256" key="8">
    <source>
        <dbReference type="ARBA" id="ARBA00022989"/>
    </source>
</evidence>
<gene>
    <name evidence="14" type="ORF">WS67_08840</name>
</gene>
<evidence type="ECO:0000256" key="11">
    <source>
        <dbReference type="SAM" id="Phobius"/>
    </source>
</evidence>
<dbReference type="GO" id="GO:0005886">
    <property type="term" value="C:plasma membrane"/>
    <property type="evidence" value="ECO:0007669"/>
    <property type="project" value="UniProtKB-SubCell"/>
</dbReference>
<dbReference type="InterPro" id="IPR017871">
    <property type="entry name" value="ABC_transporter-like_CS"/>
</dbReference>
<evidence type="ECO:0000256" key="6">
    <source>
        <dbReference type="ARBA" id="ARBA00022741"/>
    </source>
</evidence>